<accession>A0A9Q1GWQ4</accession>
<dbReference type="EMBL" id="JAKOGI010001019">
    <property type="protein sequence ID" value="KAJ8428351.1"/>
    <property type="molecule type" value="Genomic_DNA"/>
</dbReference>
<name>A0A9Q1GWQ4_9CARY</name>
<evidence type="ECO:0000256" key="1">
    <source>
        <dbReference type="SAM" id="MobiDB-lite"/>
    </source>
</evidence>
<comment type="caution">
    <text evidence="2">The sequence shown here is derived from an EMBL/GenBank/DDBJ whole genome shotgun (WGS) entry which is preliminary data.</text>
</comment>
<proteinExistence type="predicted"/>
<feature type="region of interest" description="Disordered" evidence="1">
    <location>
        <begin position="91"/>
        <end position="113"/>
    </location>
</feature>
<dbReference type="Proteomes" id="UP001153076">
    <property type="component" value="Unassembled WGS sequence"/>
</dbReference>
<dbReference type="AlphaFoldDB" id="A0A9Q1GWQ4"/>
<protein>
    <submittedName>
        <fullName evidence="2">Uncharacterized protein</fullName>
    </submittedName>
</protein>
<dbReference type="OrthoDB" id="1001981at2759"/>
<evidence type="ECO:0000313" key="3">
    <source>
        <dbReference type="Proteomes" id="UP001153076"/>
    </source>
</evidence>
<feature type="compositionally biased region" description="Pro residues" evidence="1">
    <location>
        <begin position="102"/>
        <end position="111"/>
    </location>
</feature>
<keyword evidence="3" id="KW-1185">Reference proteome</keyword>
<gene>
    <name evidence="2" type="ORF">Cgig2_002764</name>
</gene>
<evidence type="ECO:0000313" key="2">
    <source>
        <dbReference type="EMBL" id="KAJ8428351.1"/>
    </source>
</evidence>
<organism evidence="2 3">
    <name type="scientific">Carnegiea gigantea</name>
    <dbReference type="NCBI Taxonomy" id="171969"/>
    <lineage>
        <taxon>Eukaryota</taxon>
        <taxon>Viridiplantae</taxon>
        <taxon>Streptophyta</taxon>
        <taxon>Embryophyta</taxon>
        <taxon>Tracheophyta</taxon>
        <taxon>Spermatophyta</taxon>
        <taxon>Magnoliopsida</taxon>
        <taxon>eudicotyledons</taxon>
        <taxon>Gunneridae</taxon>
        <taxon>Pentapetalae</taxon>
        <taxon>Caryophyllales</taxon>
        <taxon>Cactineae</taxon>
        <taxon>Cactaceae</taxon>
        <taxon>Cactoideae</taxon>
        <taxon>Echinocereeae</taxon>
        <taxon>Carnegiea</taxon>
    </lineage>
</organism>
<sequence>MKLKLTYKRNWQAWDEKTIIDCQIIIREAETDLQEELESTFDAIEQKNTDKSKFLGENGRGKTIDRIDHQIVIHKVENDLQEELASTGYENHVHTKPSTPTHGPPPAPGPQWPECETLLDNRMLEIIEEDVRATLALPMGPLEVHVASTCEPKRKYTKPLEL</sequence>
<reference evidence="2" key="1">
    <citation type="submission" date="2022-04" db="EMBL/GenBank/DDBJ databases">
        <title>Carnegiea gigantea Genome sequencing and assembly v2.</title>
        <authorList>
            <person name="Copetti D."/>
            <person name="Sanderson M.J."/>
            <person name="Burquez A."/>
            <person name="Wojciechowski M.F."/>
        </authorList>
    </citation>
    <scope>NUCLEOTIDE SEQUENCE</scope>
    <source>
        <strain evidence="2">SGP5-SGP5p</strain>
        <tissue evidence="2">Aerial part</tissue>
    </source>
</reference>